<dbReference type="AlphaFoldDB" id="A0A4R1G9M3"/>
<feature type="transmembrane region" description="Helical" evidence="1">
    <location>
        <begin position="46"/>
        <end position="63"/>
    </location>
</feature>
<evidence type="ECO:0000256" key="1">
    <source>
        <dbReference type="SAM" id="Phobius"/>
    </source>
</evidence>
<dbReference type="EMBL" id="SMFV01000003">
    <property type="protein sequence ID" value="TCK04614.1"/>
    <property type="molecule type" value="Genomic_DNA"/>
</dbReference>
<protein>
    <submittedName>
        <fullName evidence="2">Uncharacterized protein</fullName>
    </submittedName>
</protein>
<keyword evidence="3" id="KW-1185">Reference proteome</keyword>
<keyword evidence="1" id="KW-1133">Transmembrane helix</keyword>
<sequence length="96" mass="10657">MEEKKEGFLGEFEELFNVFCLILSIITMAGSLIVFLSKAPWIPPKWSAVIIIGLGTSAAYLWSFTKKKVALSLIVGLLLFAEWGALFALFKMGLLK</sequence>
<feature type="transmembrane region" description="Helical" evidence="1">
    <location>
        <begin position="69"/>
        <end position="90"/>
    </location>
</feature>
<organism evidence="2 3">
    <name type="scientific">Phorcysia thermohydrogeniphila</name>
    <dbReference type="NCBI Taxonomy" id="936138"/>
    <lineage>
        <taxon>Bacteria</taxon>
        <taxon>Pseudomonadati</taxon>
        <taxon>Aquificota</taxon>
        <taxon>Aquificia</taxon>
        <taxon>Desulfurobacteriales</taxon>
        <taxon>Desulfurobacteriaceae</taxon>
        <taxon>Phorcysia</taxon>
    </lineage>
</organism>
<comment type="caution">
    <text evidence="2">The sequence shown here is derived from an EMBL/GenBank/DDBJ whole genome shotgun (WGS) entry which is preliminary data.</text>
</comment>
<keyword evidence="1" id="KW-0472">Membrane</keyword>
<evidence type="ECO:0000313" key="2">
    <source>
        <dbReference type="EMBL" id="TCK04614.1"/>
    </source>
</evidence>
<dbReference type="Proteomes" id="UP000295777">
    <property type="component" value="Unassembled WGS sequence"/>
</dbReference>
<dbReference type="RefSeq" id="WP_132526492.1">
    <property type="nucleotide sequence ID" value="NZ_SMFV01000003.1"/>
</dbReference>
<name>A0A4R1G9M3_9BACT</name>
<evidence type="ECO:0000313" key="3">
    <source>
        <dbReference type="Proteomes" id="UP000295777"/>
    </source>
</evidence>
<reference evidence="2 3" key="1">
    <citation type="submission" date="2019-03" db="EMBL/GenBank/DDBJ databases">
        <title>Genomic Encyclopedia of Archaeal and Bacterial Type Strains, Phase II (KMG-II): from individual species to whole genera.</title>
        <authorList>
            <person name="Goeker M."/>
        </authorList>
    </citation>
    <scope>NUCLEOTIDE SEQUENCE [LARGE SCALE GENOMIC DNA]</scope>
    <source>
        <strain evidence="2 3">DSM 24425</strain>
    </source>
</reference>
<keyword evidence="1" id="KW-0812">Transmembrane</keyword>
<proteinExistence type="predicted"/>
<accession>A0A4R1G9M3</accession>
<gene>
    <name evidence="2" type="ORF">CLV27_1047</name>
</gene>
<feature type="transmembrane region" description="Helical" evidence="1">
    <location>
        <begin position="15"/>
        <end position="34"/>
    </location>
</feature>